<dbReference type="RefSeq" id="WP_117853282.1">
    <property type="nucleotide sequence ID" value="NZ_JACOOT010000023.1"/>
</dbReference>
<evidence type="ECO:0000259" key="4">
    <source>
        <dbReference type="PROSITE" id="PS50110"/>
    </source>
</evidence>
<keyword evidence="6" id="KW-1185">Reference proteome</keyword>
<dbReference type="GO" id="GO:0000160">
    <property type="term" value="P:phosphorelay signal transduction system"/>
    <property type="evidence" value="ECO:0007669"/>
    <property type="project" value="InterPro"/>
</dbReference>
<gene>
    <name evidence="5" type="ORF">H8S54_10380</name>
</gene>
<name>A0A8I0AGH2_9FIRM</name>
<proteinExistence type="predicted"/>
<feature type="domain" description="Response regulatory" evidence="4">
    <location>
        <begin position="1"/>
        <end position="78"/>
    </location>
</feature>
<keyword evidence="3" id="KW-0597">Phosphoprotein</keyword>
<dbReference type="InterPro" id="IPR001789">
    <property type="entry name" value="Sig_transdc_resp-reg_receiver"/>
</dbReference>
<dbReference type="InterPro" id="IPR011006">
    <property type="entry name" value="CheY-like_superfamily"/>
</dbReference>
<comment type="caution">
    <text evidence="5">The sequence shown here is derived from an EMBL/GenBank/DDBJ whole genome shotgun (WGS) entry which is preliminary data.</text>
</comment>
<sequence length="78" mass="9207">MILDSLEIQNRYVTTGQEAIDLVRSANEKKRPFDICLIDWKMPDMDCMEIIRQAKRYGSNEGEDDFHAGRIRRIKTFI</sequence>
<dbReference type="PROSITE" id="PS50110">
    <property type="entry name" value="RESPONSE_REGULATORY"/>
    <property type="match status" value="1"/>
</dbReference>
<feature type="modified residue" description="4-aspartylphosphate" evidence="3">
    <location>
        <position position="39"/>
    </location>
</feature>
<dbReference type="SUPFAM" id="SSF52172">
    <property type="entry name" value="CheY-like"/>
    <property type="match status" value="1"/>
</dbReference>
<evidence type="ECO:0000256" key="3">
    <source>
        <dbReference type="PROSITE-ProRule" id="PRU00169"/>
    </source>
</evidence>
<accession>A0A8I0AGH2</accession>
<organism evidence="5 6">
    <name type="scientific">Blautia segnis</name>
    <dbReference type="NCBI Taxonomy" id="2763030"/>
    <lineage>
        <taxon>Bacteria</taxon>
        <taxon>Bacillati</taxon>
        <taxon>Bacillota</taxon>
        <taxon>Clostridia</taxon>
        <taxon>Lachnospirales</taxon>
        <taxon>Lachnospiraceae</taxon>
        <taxon>Blautia</taxon>
    </lineage>
</organism>
<evidence type="ECO:0000313" key="5">
    <source>
        <dbReference type="EMBL" id="MBC5651512.1"/>
    </source>
</evidence>
<protein>
    <recommendedName>
        <fullName evidence="1">Stage 0 sporulation protein A homolog</fullName>
    </recommendedName>
</protein>
<reference evidence="5 6" key="1">
    <citation type="submission" date="2020-08" db="EMBL/GenBank/DDBJ databases">
        <title>Genome public.</title>
        <authorList>
            <person name="Liu C."/>
            <person name="Sun Q."/>
        </authorList>
    </citation>
    <scope>NUCLEOTIDE SEQUENCE [LARGE SCALE GENOMIC DNA]</scope>
    <source>
        <strain evidence="5 6">BX17</strain>
    </source>
</reference>
<dbReference type="AlphaFoldDB" id="A0A8I0AGH2"/>
<dbReference type="Gene3D" id="3.40.50.2300">
    <property type="match status" value="1"/>
</dbReference>
<evidence type="ECO:0000256" key="1">
    <source>
        <dbReference type="ARBA" id="ARBA00018672"/>
    </source>
</evidence>
<evidence type="ECO:0000313" key="6">
    <source>
        <dbReference type="Proteomes" id="UP000652847"/>
    </source>
</evidence>
<evidence type="ECO:0000256" key="2">
    <source>
        <dbReference type="ARBA" id="ARBA00024867"/>
    </source>
</evidence>
<comment type="function">
    <text evidence="2">May play the central regulatory role in sporulation. It may be an element of the effector pathway responsible for the activation of sporulation genes in response to nutritional stress. Spo0A may act in concert with spo0H (a sigma factor) to control the expression of some genes that are critical to the sporulation process.</text>
</comment>
<dbReference type="EMBL" id="JACOOT010000023">
    <property type="protein sequence ID" value="MBC5651512.1"/>
    <property type="molecule type" value="Genomic_DNA"/>
</dbReference>
<dbReference type="Proteomes" id="UP000652847">
    <property type="component" value="Unassembled WGS sequence"/>
</dbReference>